<evidence type="ECO:0000256" key="1">
    <source>
        <dbReference type="ARBA" id="ARBA00022490"/>
    </source>
</evidence>
<dbReference type="AlphaFoldDB" id="A0A660CAD3"/>
<comment type="subunit">
    <text evidence="3">Interacts with 100S ribosomes.</text>
</comment>
<dbReference type="EMBL" id="VLJV01000001">
    <property type="protein sequence ID" value="TWH20518.1"/>
    <property type="molecule type" value="Genomic_DNA"/>
</dbReference>
<feature type="compositionally biased region" description="Basic and acidic residues" evidence="4">
    <location>
        <begin position="169"/>
        <end position="188"/>
    </location>
</feature>
<keyword evidence="2 3" id="KW-0810">Translation regulation</keyword>
<comment type="similarity">
    <text evidence="3">Belongs to the HPF/YfiA ribosome-associated protein family. Long HPF subfamily.</text>
</comment>
<dbReference type="HAMAP" id="MF_00839">
    <property type="entry name" value="HPF"/>
    <property type="match status" value="1"/>
</dbReference>
<dbReference type="Gene3D" id="3.30.505.50">
    <property type="entry name" value="Sigma 54 modulation/S30EA ribosomal protein, C-terminal domain"/>
    <property type="match status" value="1"/>
</dbReference>
<evidence type="ECO:0000256" key="3">
    <source>
        <dbReference type="HAMAP-Rule" id="MF_00839"/>
    </source>
</evidence>
<feature type="compositionally biased region" description="Low complexity" evidence="4">
    <location>
        <begin position="141"/>
        <end position="157"/>
    </location>
</feature>
<comment type="subcellular location">
    <subcellularLocation>
        <location evidence="3">Cytoplasm</location>
    </subcellularLocation>
</comment>
<organism evidence="6 7">
    <name type="scientific">Prauserella rugosa</name>
    <dbReference type="NCBI Taxonomy" id="43354"/>
    <lineage>
        <taxon>Bacteria</taxon>
        <taxon>Bacillati</taxon>
        <taxon>Actinomycetota</taxon>
        <taxon>Actinomycetes</taxon>
        <taxon>Pseudonocardiales</taxon>
        <taxon>Pseudonocardiaceae</taxon>
        <taxon>Prauserella</taxon>
    </lineage>
</organism>
<dbReference type="InterPro" id="IPR034694">
    <property type="entry name" value="HPF_long/plastid"/>
</dbReference>
<dbReference type="GO" id="GO:0045900">
    <property type="term" value="P:negative regulation of translational elongation"/>
    <property type="evidence" value="ECO:0007669"/>
    <property type="project" value="TreeGrafter"/>
</dbReference>
<dbReference type="SUPFAM" id="SSF69754">
    <property type="entry name" value="Ribosome binding protein Y (YfiA homologue)"/>
    <property type="match status" value="1"/>
</dbReference>
<dbReference type="Pfam" id="PF16321">
    <property type="entry name" value="Ribosom_S30AE_C"/>
    <property type="match status" value="1"/>
</dbReference>
<keyword evidence="7" id="KW-1185">Reference proteome</keyword>
<evidence type="ECO:0000256" key="4">
    <source>
        <dbReference type="SAM" id="MobiDB-lite"/>
    </source>
</evidence>
<dbReference type="InterPro" id="IPR036567">
    <property type="entry name" value="RHF-like"/>
</dbReference>
<keyword evidence="1 3" id="KW-0963">Cytoplasm</keyword>
<evidence type="ECO:0000259" key="5">
    <source>
        <dbReference type="Pfam" id="PF16321"/>
    </source>
</evidence>
<dbReference type="Proteomes" id="UP000317303">
    <property type="component" value="Unassembled WGS sequence"/>
</dbReference>
<dbReference type="InterPro" id="IPR038416">
    <property type="entry name" value="Ribosom_S30AE_C_sf"/>
</dbReference>
<dbReference type="GO" id="GO:0043024">
    <property type="term" value="F:ribosomal small subunit binding"/>
    <property type="evidence" value="ECO:0007669"/>
    <property type="project" value="TreeGrafter"/>
</dbReference>
<protein>
    <recommendedName>
        <fullName evidence="3">Ribosome hibernation promoting factor</fullName>
        <shortName evidence="3">HPF</shortName>
    </recommendedName>
</protein>
<dbReference type="GO" id="GO:0022627">
    <property type="term" value="C:cytosolic small ribosomal subunit"/>
    <property type="evidence" value="ECO:0007669"/>
    <property type="project" value="TreeGrafter"/>
</dbReference>
<reference evidence="6 7" key="1">
    <citation type="submission" date="2019-07" db="EMBL/GenBank/DDBJ databases">
        <title>R&amp;d 2014.</title>
        <authorList>
            <person name="Klenk H.-P."/>
        </authorList>
    </citation>
    <scope>NUCLEOTIDE SEQUENCE [LARGE SCALE GENOMIC DNA]</scope>
    <source>
        <strain evidence="6 7">DSM 43194</strain>
    </source>
</reference>
<feature type="region of interest" description="Disordered" evidence="4">
    <location>
        <begin position="134"/>
        <end position="188"/>
    </location>
</feature>
<proteinExistence type="inferred from homology"/>
<dbReference type="FunFam" id="3.30.505.50:FF:000002">
    <property type="entry name" value="Ribosome hibernation promoting factor"/>
    <property type="match status" value="1"/>
</dbReference>
<dbReference type="OrthoDB" id="9794975at2"/>
<dbReference type="RefSeq" id="WP_030534267.1">
    <property type="nucleotide sequence ID" value="NZ_JOIJ01000027.1"/>
</dbReference>
<feature type="domain" description="Sigma 54 modulation/S30EA ribosomal protein C-terminal" evidence="5">
    <location>
        <begin position="196"/>
        <end position="248"/>
    </location>
</feature>
<dbReference type="Gene3D" id="3.30.160.100">
    <property type="entry name" value="Ribosome hibernation promotion factor-like"/>
    <property type="match status" value="1"/>
</dbReference>
<name>A0A660CAD3_9PSEU</name>
<evidence type="ECO:0000256" key="2">
    <source>
        <dbReference type="ARBA" id="ARBA00022845"/>
    </source>
</evidence>
<dbReference type="InterPro" id="IPR032528">
    <property type="entry name" value="Ribosom_S30AE_C"/>
</dbReference>
<gene>
    <name evidence="3" type="primary">hpf</name>
    <name evidence="6" type="ORF">JD82_02364</name>
</gene>
<comment type="caution">
    <text evidence="6">The sequence shown here is derived from an EMBL/GenBank/DDBJ whole genome shotgun (WGS) entry which is preliminary data.</text>
</comment>
<dbReference type="InterPro" id="IPR003489">
    <property type="entry name" value="RHF/RaiA"/>
</dbReference>
<evidence type="ECO:0000313" key="7">
    <source>
        <dbReference type="Proteomes" id="UP000317303"/>
    </source>
</evidence>
<dbReference type="PANTHER" id="PTHR33231:SF1">
    <property type="entry name" value="30S RIBOSOMAL PROTEIN"/>
    <property type="match status" value="1"/>
</dbReference>
<dbReference type="NCBIfam" id="TIGR00741">
    <property type="entry name" value="yfiA"/>
    <property type="match status" value="1"/>
</dbReference>
<dbReference type="Pfam" id="PF02482">
    <property type="entry name" value="Ribosomal_S30AE"/>
    <property type="match status" value="1"/>
</dbReference>
<dbReference type="InterPro" id="IPR050574">
    <property type="entry name" value="HPF/YfiA_ribosome-assoc"/>
</dbReference>
<accession>A0A660CAD3</accession>
<evidence type="ECO:0000313" key="6">
    <source>
        <dbReference type="EMBL" id="TWH20518.1"/>
    </source>
</evidence>
<dbReference type="CDD" id="cd00552">
    <property type="entry name" value="RaiA"/>
    <property type="match status" value="1"/>
</dbReference>
<sequence>MDIVVKGRNVQVPDHYREHVSEKLGRLERYDRKVIRYEVELFHEPNRRQSKNCQRVEITGKGKGPAMRAEACAGDFYAALDAAVSKIENRMRRAHDRRKVHYGRRAPESVAEATAGGVDGRAGGGLATAVMDAPSESEAGTADAAMTDSAMSDSAMTENTDGTIRLPSQRHDDRMDSSDDMPDDRGDLADDYGPGLIVREKQHSGVPMTVDQALSAMELVGHDFYLFNDADAGKPSVVYRRKGFDYGVIRLG</sequence>
<comment type="function">
    <text evidence="3">Required for dimerization of active 70S ribosomes into 100S ribosomes in stationary phase; 100S ribosomes are translationally inactive and sometimes present during exponential growth.</text>
</comment>
<dbReference type="PANTHER" id="PTHR33231">
    <property type="entry name" value="30S RIBOSOMAL PROTEIN"/>
    <property type="match status" value="1"/>
</dbReference>